<dbReference type="EMBL" id="ASYZ01000087">
    <property type="protein sequence ID" value="EPR85835.1"/>
    <property type="molecule type" value="Genomic_DNA"/>
</dbReference>
<dbReference type="PATRIC" id="fig|1330047.3.peg.1759"/>
<feature type="compositionally biased region" description="Polar residues" evidence="1">
    <location>
        <begin position="41"/>
        <end position="54"/>
    </location>
</feature>
<dbReference type="InterPro" id="IPR049855">
    <property type="entry name" value="DotG/IcmE-like_C"/>
</dbReference>
<accession>S7WRS2</accession>
<dbReference type="NCBIfam" id="NF033884">
    <property type="entry name" value="conj_TraO_IncI1"/>
    <property type="match status" value="1"/>
</dbReference>
<evidence type="ECO:0000313" key="4">
    <source>
        <dbReference type="Proteomes" id="UP000018420"/>
    </source>
</evidence>
<dbReference type="Proteomes" id="UP000018420">
    <property type="component" value="Unassembled WGS sequence"/>
</dbReference>
<comment type="caution">
    <text evidence="3">The sequence shown here is derived from an EMBL/GenBank/DDBJ whole genome shotgun (WGS) entry which is preliminary data.</text>
</comment>
<keyword evidence="2" id="KW-0472">Membrane</keyword>
<organism evidence="3 4">
    <name type="scientific">Acinetobacter junii CIP 107470 = MTCC 11364</name>
    <dbReference type="NCBI Taxonomy" id="1217666"/>
    <lineage>
        <taxon>Bacteria</taxon>
        <taxon>Pseudomonadati</taxon>
        <taxon>Pseudomonadota</taxon>
        <taxon>Gammaproteobacteria</taxon>
        <taxon>Moraxellales</taxon>
        <taxon>Moraxellaceae</taxon>
        <taxon>Acinetobacter</taxon>
    </lineage>
</organism>
<reference evidence="3 4" key="1">
    <citation type="submission" date="2013-05" db="EMBL/GenBank/DDBJ databases">
        <title>Genome assembly of Acinetobacter junii MTCC 11364.</title>
        <authorList>
            <person name="Khatri I."/>
            <person name="Singh N.K."/>
            <person name="Subramanian S."/>
            <person name="Mayilraj S."/>
        </authorList>
    </citation>
    <scope>NUCLEOTIDE SEQUENCE [LARGE SCALE GENOMIC DNA]</scope>
    <source>
        <strain evidence="3 4">MTCC 11364</strain>
    </source>
</reference>
<dbReference type="AlphaFoldDB" id="S7WRS2"/>
<feature type="transmembrane region" description="Helical" evidence="2">
    <location>
        <begin position="12"/>
        <end position="32"/>
    </location>
</feature>
<dbReference type="CDD" id="cd16431">
    <property type="entry name" value="IcmE"/>
    <property type="match status" value="1"/>
</dbReference>
<feature type="region of interest" description="Disordered" evidence="1">
    <location>
        <begin position="41"/>
        <end position="63"/>
    </location>
</feature>
<evidence type="ECO:0000313" key="3">
    <source>
        <dbReference type="EMBL" id="EPR85835.1"/>
    </source>
</evidence>
<name>S7WRS2_ACIJU</name>
<dbReference type="RefSeq" id="WP_004907744.1">
    <property type="nucleotide sequence ID" value="NZ_ASYZ01000087.1"/>
</dbReference>
<evidence type="ECO:0000256" key="1">
    <source>
        <dbReference type="SAM" id="MobiDB-lite"/>
    </source>
</evidence>
<keyword evidence="2" id="KW-1133">Transmembrane helix</keyword>
<protein>
    <submittedName>
        <fullName evidence="3">IncI1 plasmid conjugative transfer protein TraO</fullName>
    </submittedName>
</protein>
<proteinExistence type="predicted"/>
<sequence>MSEVVQKQQGRQSVVVIVAIVVVVLALLYIVYTYATSDNGAQGSSVSGIQNTRGSESKESERYSEVLNQYNNQESAKAEQEKSTYLSVLSTNATDVNAQPQPQLPPPPQPVEVQYAPAPQQQYATQQQPEQQDDKQLIAQVDGMMKTWAAKGHGAAIAADDGKEYAASIQRVNGSSAGNGGTGTNASVQKIVDDFALVPAILNTDLDTDENSVVTATIPAGKYKGAVLYAMGYNRVTNTIDMTFTAMRFNGKSYKVNAKPVDQTTSRTALSGDVNNRYFTRIVIPAIATGLGRAGQLYSQAASQNIITSNGAIVQTYPETPSGKAVGGTIAGGMAEQTGRVLASDAAQMPIKRVSVKKGTTIGIQFIGPVLSSDEYVDNANQIQTGNLSTPASPANTRYPMPQSNNNNQQYGVTYAAPYPMPFSGGAAQ</sequence>
<gene>
    <name evidence="3" type="ORF">L292_3165</name>
</gene>
<keyword evidence="2" id="KW-0812">Transmembrane</keyword>
<evidence type="ECO:0000256" key="2">
    <source>
        <dbReference type="SAM" id="Phobius"/>
    </source>
</evidence>